<dbReference type="Proteomes" id="UP000299102">
    <property type="component" value="Unassembled WGS sequence"/>
</dbReference>
<sequence>MEKCRPRLKIDTPNLNSIPNDIASTDEIDLAIGALTNHVRTVVESEREVPASSDRWKFPPIQLIRAKTQLCAREHIPLEVQIRRELSNAK</sequence>
<reference evidence="1 2" key="1">
    <citation type="journal article" date="2019" name="Commun. Biol.">
        <title>The bagworm genome reveals a unique fibroin gene that provides high tensile strength.</title>
        <authorList>
            <person name="Kono N."/>
            <person name="Nakamura H."/>
            <person name="Ohtoshi R."/>
            <person name="Tomita M."/>
            <person name="Numata K."/>
            <person name="Arakawa K."/>
        </authorList>
    </citation>
    <scope>NUCLEOTIDE SEQUENCE [LARGE SCALE GENOMIC DNA]</scope>
</reference>
<dbReference type="OrthoDB" id="7487383at2759"/>
<gene>
    <name evidence="1" type="ORF">EVAR_61889_1</name>
</gene>
<evidence type="ECO:0000313" key="2">
    <source>
        <dbReference type="Proteomes" id="UP000299102"/>
    </source>
</evidence>
<proteinExistence type="predicted"/>
<dbReference type="AlphaFoldDB" id="A0A4C1YW36"/>
<protein>
    <submittedName>
        <fullName evidence="1">Uncharacterized protein</fullName>
    </submittedName>
</protein>
<evidence type="ECO:0000313" key="1">
    <source>
        <dbReference type="EMBL" id="GBP80338.1"/>
    </source>
</evidence>
<comment type="caution">
    <text evidence="1">The sequence shown here is derived from an EMBL/GenBank/DDBJ whole genome shotgun (WGS) entry which is preliminary data.</text>
</comment>
<dbReference type="EMBL" id="BGZK01001457">
    <property type="protein sequence ID" value="GBP80338.1"/>
    <property type="molecule type" value="Genomic_DNA"/>
</dbReference>
<keyword evidence="2" id="KW-1185">Reference proteome</keyword>
<organism evidence="1 2">
    <name type="scientific">Eumeta variegata</name>
    <name type="common">Bagworm moth</name>
    <name type="synonym">Eumeta japonica</name>
    <dbReference type="NCBI Taxonomy" id="151549"/>
    <lineage>
        <taxon>Eukaryota</taxon>
        <taxon>Metazoa</taxon>
        <taxon>Ecdysozoa</taxon>
        <taxon>Arthropoda</taxon>
        <taxon>Hexapoda</taxon>
        <taxon>Insecta</taxon>
        <taxon>Pterygota</taxon>
        <taxon>Neoptera</taxon>
        <taxon>Endopterygota</taxon>
        <taxon>Lepidoptera</taxon>
        <taxon>Glossata</taxon>
        <taxon>Ditrysia</taxon>
        <taxon>Tineoidea</taxon>
        <taxon>Psychidae</taxon>
        <taxon>Oiketicinae</taxon>
        <taxon>Eumeta</taxon>
    </lineage>
</organism>
<accession>A0A4C1YW36</accession>
<name>A0A4C1YW36_EUMVA</name>